<dbReference type="Pfam" id="PF00097">
    <property type="entry name" value="zf-C3HC4"/>
    <property type="match status" value="1"/>
</dbReference>
<name>A0AAD7EX87_9AGAR</name>
<dbReference type="Gene3D" id="3.30.40.10">
    <property type="entry name" value="Zinc/RING finger domain, C3HC4 (zinc finger)"/>
    <property type="match status" value="1"/>
</dbReference>
<evidence type="ECO:0000256" key="3">
    <source>
        <dbReference type="ARBA" id="ARBA00022833"/>
    </source>
</evidence>
<dbReference type="SUPFAM" id="SSF57850">
    <property type="entry name" value="RING/U-box"/>
    <property type="match status" value="1"/>
</dbReference>
<dbReference type="PANTHER" id="PTHR14134:SF2">
    <property type="entry name" value="E3 UBIQUITIN-PROTEIN LIGASE RAD18"/>
    <property type="match status" value="1"/>
</dbReference>
<dbReference type="PANTHER" id="PTHR14134">
    <property type="entry name" value="E3 UBIQUITIN-PROTEIN LIGASE RAD18"/>
    <property type="match status" value="1"/>
</dbReference>
<organism evidence="7 8">
    <name type="scientific">Mycena albidolilacea</name>
    <dbReference type="NCBI Taxonomy" id="1033008"/>
    <lineage>
        <taxon>Eukaryota</taxon>
        <taxon>Fungi</taxon>
        <taxon>Dikarya</taxon>
        <taxon>Basidiomycota</taxon>
        <taxon>Agaricomycotina</taxon>
        <taxon>Agaricomycetes</taxon>
        <taxon>Agaricomycetidae</taxon>
        <taxon>Agaricales</taxon>
        <taxon>Marasmiineae</taxon>
        <taxon>Mycenaceae</taxon>
        <taxon>Mycena</taxon>
    </lineage>
</organism>
<keyword evidence="2 4" id="KW-0863">Zinc-finger</keyword>
<dbReference type="EMBL" id="JARIHO010000008">
    <property type="protein sequence ID" value="KAJ7357015.1"/>
    <property type="molecule type" value="Genomic_DNA"/>
</dbReference>
<evidence type="ECO:0000259" key="6">
    <source>
        <dbReference type="PROSITE" id="PS50089"/>
    </source>
</evidence>
<feature type="compositionally biased region" description="Low complexity" evidence="5">
    <location>
        <begin position="135"/>
        <end position="148"/>
    </location>
</feature>
<gene>
    <name evidence="7" type="ORF">DFH08DRAFT_850763</name>
</gene>
<feature type="compositionally biased region" description="Polar residues" evidence="5">
    <location>
        <begin position="76"/>
        <end position="86"/>
    </location>
</feature>
<evidence type="ECO:0000313" key="7">
    <source>
        <dbReference type="EMBL" id="KAJ7357015.1"/>
    </source>
</evidence>
<keyword evidence="8" id="KW-1185">Reference proteome</keyword>
<dbReference type="GO" id="GO:0005634">
    <property type="term" value="C:nucleus"/>
    <property type="evidence" value="ECO:0007669"/>
    <property type="project" value="TreeGrafter"/>
</dbReference>
<dbReference type="GO" id="GO:0061630">
    <property type="term" value="F:ubiquitin protein ligase activity"/>
    <property type="evidence" value="ECO:0007669"/>
    <property type="project" value="InterPro"/>
</dbReference>
<evidence type="ECO:0000256" key="1">
    <source>
        <dbReference type="ARBA" id="ARBA00022723"/>
    </source>
</evidence>
<dbReference type="AlphaFoldDB" id="A0AAD7EX87"/>
<dbReference type="Proteomes" id="UP001218218">
    <property type="component" value="Unassembled WGS sequence"/>
</dbReference>
<dbReference type="InterPro" id="IPR039577">
    <property type="entry name" value="Rad18"/>
</dbReference>
<dbReference type="GO" id="GO:0097505">
    <property type="term" value="C:Rad6-Rad18 complex"/>
    <property type="evidence" value="ECO:0007669"/>
    <property type="project" value="TreeGrafter"/>
</dbReference>
<dbReference type="InterPro" id="IPR018957">
    <property type="entry name" value="Znf_C3HC4_RING-type"/>
</dbReference>
<accession>A0AAD7EX87</accession>
<evidence type="ECO:0000256" key="5">
    <source>
        <dbReference type="SAM" id="MobiDB-lite"/>
    </source>
</evidence>
<dbReference type="GO" id="GO:0006513">
    <property type="term" value="P:protein monoubiquitination"/>
    <property type="evidence" value="ECO:0007669"/>
    <property type="project" value="InterPro"/>
</dbReference>
<dbReference type="GO" id="GO:0008270">
    <property type="term" value="F:zinc ion binding"/>
    <property type="evidence" value="ECO:0007669"/>
    <property type="project" value="UniProtKB-KW"/>
</dbReference>
<dbReference type="InterPro" id="IPR001841">
    <property type="entry name" value="Znf_RING"/>
</dbReference>
<feature type="region of interest" description="Disordered" evidence="5">
    <location>
        <begin position="76"/>
        <end position="99"/>
    </location>
</feature>
<dbReference type="SMART" id="SM00184">
    <property type="entry name" value="RING"/>
    <property type="match status" value="1"/>
</dbReference>
<reference evidence="7" key="1">
    <citation type="submission" date="2023-03" db="EMBL/GenBank/DDBJ databases">
        <title>Massive genome expansion in bonnet fungi (Mycena s.s.) driven by repeated elements and novel gene families across ecological guilds.</title>
        <authorList>
            <consortium name="Lawrence Berkeley National Laboratory"/>
            <person name="Harder C.B."/>
            <person name="Miyauchi S."/>
            <person name="Viragh M."/>
            <person name="Kuo A."/>
            <person name="Thoen E."/>
            <person name="Andreopoulos B."/>
            <person name="Lu D."/>
            <person name="Skrede I."/>
            <person name="Drula E."/>
            <person name="Henrissat B."/>
            <person name="Morin E."/>
            <person name="Kohler A."/>
            <person name="Barry K."/>
            <person name="LaButti K."/>
            <person name="Morin E."/>
            <person name="Salamov A."/>
            <person name="Lipzen A."/>
            <person name="Mereny Z."/>
            <person name="Hegedus B."/>
            <person name="Baldrian P."/>
            <person name="Stursova M."/>
            <person name="Weitz H."/>
            <person name="Taylor A."/>
            <person name="Grigoriev I.V."/>
            <person name="Nagy L.G."/>
            <person name="Martin F."/>
            <person name="Kauserud H."/>
        </authorList>
    </citation>
    <scope>NUCLEOTIDE SEQUENCE</scope>
    <source>
        <strain evidence="7">CBHHK002</strain>
    </source>
</reference>
<keyword evidence="1" id="KW-0479">Metal-binding</keyword>
<evidence type="ECO:0000256" key="4">
    <source>
        <dbReference type="PROSITE-ProRule" id="PRU00175"/>
    </source>
</evidence>
<feature type="domain" description="RING-type" evidence="6">
    <location>
        <begin position="254"/>
        <end position="295"/>
    </location>
</feature>
<comment type="caution">
    <text evidence="7">The sequence shown here is derived from an EMBL/GenBank/DDBJ whole genome shotgun (WGS) entry which is preliminary data.</text>
</comment>
<keyword evidence="3" id="KW-0862">Zinc</keyword>
<dbReference type="InterPro" id="IPR013083">
    <property type="entry name" value="Znf_RING/FYVE/PHD"/>
</dbReference>
<sequence>MAANPLASNTQLDEFDAIEDPFAHDDIDWAQVLDAPATTQSISPPSSPEYFPNDPVDASYLAELDVLESAAFTSSLGTSTVSSNTGPIVAPGPTTTSTTQLATTLFPPAVPISKSSSAVSTVSQSTAPRADETQTHTTTSTTQLATTLFPPTIPISTPSNAVSTVPQSISLISGETQTHTTAAMIQLATLFPPAAPTSPRTSTKRSRAVYEDSIHTPPRKTGTDTSSQGGASKWRKVIDTSQLILTEFGEELTCPICCDILVAAHLLNPCGHSFCGDCSWQWLMKNRNTGCPVCRTTLAATPMAPNISVDKMVDTHIQMLSEHSDPEWKIGGEKLAEFRGRQKKWKDGASERSRQKMSVATVKPAAPVWVVISDDEDEDEEDEMADLEEYYEDLLEMQEFGMYP</sequence>
<proteinExistence type="predicted"/>
<dbReference type="GO" id="GO:0003697">
    <property type="term" value="F:single-stranded DNA binding"/>
    <property type="evidence" value="ECO:0007669"/>
    <property type="project" value="InterPro"/>
</dbReference>
<evidence type="ECO:0000256" key="2">
    <source>
        <dbReference type="ARBA" id="ARBA00022771"/>
    </source>
</evidence>
<feature type="region of interest" description="Disordered" evidence="5">
    <location>
        <begin position="192"/>
        <end position="232"/>
    </location>
</feature>
<feature type="region of interest" description="Disordered" evidence="5">
    <location>
        <begin position="121"/>
        <end position="149"/>
    </location>
</feature>
<dbReference type="GO" id="GO:0006301">
    <property type="term" value="P:DNA damage tolerance"/>
    <property type="evidence" value="ECO:0007669"/>
    <property type="project" value="InterPro"/>
</dbReference>
<evidence type="ECO:0000313" key="8">
    <source>
        <dbReference type="Proteomes" id="UP001218218"/>
    </source>
</evidence>
<protein>
    <recommendedName>
        <fullName evidence="6">RING-type domain-containing protein</fullName>
    </recommendedName>
</protein>
<dbReference type="PROSITE" id="PS50089">
    <property type="entry name" value="ZF_RING_2"/>
    <property type="match status" value="1"/>
</dbReference>